<dbReference type="InterPro" id="IPR036291">
    <property type="entry name" value="NAD(P)-bd_dom_sf"/>
</dbReference>
<comment type="similarity">
    <text evidence="4">Belongs to the D-isomer specific 2-hydroxyacid dehydrogenase family.</text>
</comment>
<dbReference type="SUPFAM" id="SSF51735">
    <property type="entry name" value="NAD(P)-binding Rossmann-fold domains"/>
    <property type="match status" value="1"/>
</dbReference>
<dbReference type="EMBL" id="JAOCKG010000002">
    <property type="protein sequence ID" value="MDH2049665.1"/>
    <property type="molecule type" value="Genomic_DNA"/>
</dbReference>
<dbReference type="PANTHER" id="PTHR10996">
    <property type="entry name" value="2-HYDROXYACID DEHYDROGENASE-RELATED"/>
    <property type="match status" value="1"/>
</dbReference>
<evidence type="ECO:0000259" key="6">
    <source>
        <dbReference type="Pfam" id="PF02826"/>
    </source>
</evidence>
<comment type="caution">
    <text evidence="7">The sequence shown here is derived from an EMBL/GenBank/DDBJ whole genome shotgun (WGS) entry which is preliminary data.</text>
</comment>
<protein>
    <submittedName>
        <fullName evidence="7">2-hydroxyacid dehydrogenase</fullName>
    </submittedName>
</protein>
<organism evidence="7 8">
    <name type="scientific">Achromobacter marplatensis</name>
    <dbReference type="NCBI Taxonomy" id="470868"/>
    <lineage>
        <taxon>Bacteria</taxon>
        <taxon>Pseudomonadati</taxon>
        <taxon>Pseudomonadota</taxon>
        <taxon>Betaproteobacteria</taxon>
        <taxon>Burkholderiales</taxon>
        <taxon>Alcaligenaceae</taxon>
        <taxon>Achromobacter</taxon>
    </lineage>
</organism>
<feature type="domain" description="D-isomer specific 2-hydroxyacid dehydrogenase catalytic" evidence="5">
    <location>
        <begin position="34"/>
        <end position="320"/>
    </location>
</feature>
<dbReference type="GO" id="GO:0051287">
    <property type="term" value="F:NAD binding"/>
    <property type="evidence" value="ECO:0007669"/>
    <property type="project" value="InterPro"/>
</dbReference>
<accession>A0AA42W6S7</accession>
<dbReference type="GO" id="GO:0005829">
    <property type="term" value="C:cytosol"/>
    <property type="evidence" value="ECO:0007669"/>
    <property type="project" value="TreeGrafter"/>
</dbReference>
<dbReference type="GO" id="GO:0016618">
    <property type="term" value="F:hydroxypyruvate reductase [NAD(P)H] activity"/>
    <property type="evidence" value="ECO:0007669"/>
    <property type="project" value="TreeGrafter"/>
</dbReference>
<dbReference type="CDD" id="cd12156">
    <property type="entry name" value="HPPR"/>
    <property type="match status" value="1"/>
</dbReference>
<evidence type="ECO:0000256" key="1">
    <source>
        <dbReference type="ARBA" id="ARBA00022857"/>
    </source>
</evidence>
<dbReference type="Pfam" id="PF02826">
    <property type="entry name" value="2-Hacid_dh_C"/>
    <property type="match status" value="1"/>
</dbReference>
<dbReference type="InterPro" id="IPR006140">
    <property type="entry name" value="D-isomer_DH_NAD-bd"/>
</dbReference>
<dbReference type="Pfam" id="PF00389">
    <property type="entry name" value="2-Hacid_dh"/>
    <property type="match status" value="1"/>
</dbReference>
<reference evidence="7" key="1">
    <citation type="submission" date="2022-09" db="EMBL/GenBank/DDBJ databases">
        <title>Intensive care unit water sources are persistently colonized with multi-drug resistant bacteria and are the site of extensive horizontal gene transfer of antibiotic resistance genes.</title>
        <authorList>
            <person name="Diorio-Toth L."/>
        </authorList>
    </citation>
    <scope>NUCLEOTIDE SEQUENCE</scope>
    <source>
        <strain evidence="7">GD03676</strain>
    </source>
</reference>
<dbReference type="AlphaFoldDB" id="A0AA42W6S7"/>
<dbReference type="RefSeq" id="WP_280025948.1">
    <property type="nucleotide sequence ID" value="NZ_JAOCKG010000002.1"/>
</dbReference>
<dbReference type="PANTHER" id="PTHR10996:SF178">
    <property type="entry name" value="2-HYDROXYACID DEHYDROGENASE YGL185C-RELATED"/>
    <property type="match status" value="1"/>
</dbReference>
<evidence type="ECO:0000313" key="8">
    <source>
        <dbReference type="Proteomes" id="UP001161276"/>
    </source>
</evidence>
<dbReference type="GO" id="GO:0030267">
    <property type="term" value="F:glyoxylate reductase (NADPH) activity"/>
    <property type="evidence" value="ECO:0007669"/>
    <property type="project" value="TreeGrafter"/>
</dbReference>
<evidence type="ECO:0000256" key="2">
    <source>
        <dbReference type="ARBA" id="ARBA00023002"/>
    </source>
</evidence>
<keyword evidence="3" id="KW-0520">NAD</keyword>
<dbReference type="InterPro" id="IPR050223">
    <property type="entry name" value="D-isomer_2-hydroxyacid_DH"/>
</dbReference>
<dbReference type="FunFam" id="3.40.50.720:FF:000213">
    <property type="entry name" value="Putative 2-hydroxyacid dehydrogenase"/>
    <property type="match status" value="1"/>
</dbReference>
<feature type="domain" description="D-isomer specific 2-hydroxyacid dehydrogenase NAD-binding" evidence="6">
    <location>
        <begin position="115"/>
        <end position="289"/>
    </location>
</feature>
<proteinExistence type="inferred from homology"/>
<keyword evidence="2 4" id="KW-0560">Oxidoreductase</keyword>
<dbReference type="InterPro" id="IPR006139">
    <property type="entry name" value="D-isomer_2_OHA_DH_cat_dom"/>
</dbReference>
<evidence type="ECO:0000256" key="3">
    <source>
        <dbReference type="ARBA" id="ARBA00023027"/>
    </source>
</evidence>
<gene>
    <name evidence="7" type="ORF">N5K24_04640</name>
</gene>
<dbReference type="Proteomes" id="UP001161276">
    <property type="component" value="Unassembled WGS sequence"/>
</dbReference>
<name>A0AA42W6S7_9BURK</name>
<evidence type="ECO:0000256" key="4">
    <source>
        <dbReference type="RuleBase" id="RU003719"/>
    </source>
</evidence>
<keyword evidence="1" id="KW-0521">NADP</keyword>
<evidence type="ECO:0000259" key="5">
    <source>
        <dbReference type="Pfam" id="PF00389"/>
    </source>
</evidence>
<sequence>MTDSLPASSAHLLMVGPLLPELVADLESRYRVHRLWEATDPAALLREHGPSIRGIATSGRFGATRELIEALPAVEGIFSFGVGYDTIDLAAAQERGVVVTNTPGVLDACVADTALALMLAAPRRIVEADRFVRAGRWPNEGFPLATRMSGKRCGIAGLGNIGLQIARRAAAFDMEILYTSRKPRADAPAGYRYCPDIKSLAAECDFLVLAVPGGSATRHLVNADVLDALGPQGWLINIARGTVVDEAALVSALQDKRIAGAGLDVFEHEPATPAALNAMDNVVLLPHIASGTHETRRAMADLMVANLDGWFRDEKVLTRVV</sequence>
<dbReference type="Gene3D" id="3.40.50.720">
    <property type="entry name" value="NAD(P)-binding Rossmann-like Domain"/>
    <property type="match status" value="2"/>
</dbReference>
<dbReference type="SUPFAM" id="SSF52283">
    <property type="entry name" value="Formate/glycerate dehydrogenase catalytic domain-like"/>
    <property type="match status" value="1"/>
</dbReference>
<evidence type="ECO:0000313" key="7">
    <source>
        <dbReference type="EMBL" id="MDH2049665.1"/>
    </source>
</evidence>